<dbReference type="InterPro" id="IPR051283">
    <property type="entry name" value="Sec_Metabolite_Acyltrans"/>
</dbReference>
<protein>
    <recommendedName>
        <fullName evidence="4">HXXXD-type acyl-transferase family protein</fullName>
    </recommendedName>
</protein>
<sequence>MTGIRLISTGIVQAANPKSQAPHINLTPWDLQFLLADYIQRGLLFNIPGLNHEYETFVVHGVKSSLSKALDHFFPLTGRLAAIKHDDGTTSFSVVCNNAGALFVHAAVDEVTTRDIIEPVYVPSIVDSFFPLHGFRNYEGTVKPLLAVQVTKLVDGVFISVSVNHSVIDGESFFHFFSSWLQMASGSSGLTNPPIFQRCFLNAIDDSHPIRIPDSYIKQTESEPTNAQPAVKVRVFHFTKEVISKLKEKANAEAGIKNRISSLQALLSHFWRSVVRNKKIDPNEETSYCLLIGARQRLPELSEAYFGNALQIGTITMKAKDLLDNGLGHAAWQMNKVVTSYNEEKLRNFLECWKECPELKRMSNMATNIAIVTSDSPRFDIYRGDTELGRPMAIRSGSANKFDGRITVHCGVEEGSIDIEVCLSLETFQAMENDKEFMDTVSIKS</sequence>
<name>A0ABR2PKJ2_9ROSI</name>
<organism evidence="2 3">
    <name type="scientific">Hibiscus sabdariffa</name>
    <name type="common">roselle</name>
    <dbReference type="NCBI Taxonomy" id="183260"/>
    <lineage>
        <taxon>Eukaryota</taxon>
        <taxon>Viridiplantae</taxon>
        <taxon>Streptophyta</taxon>
        <taxon>Embryophyta</taxon>
        <taxon>Tracheophyta</taxon>
        <taxon>Spermatophyta</taxon>
        <taxon>Magnoliopsida</taxon>
        <taxon>eudicotyledons</taxon>
        <taxon>Gunneridae</taxon>
        <taxon>Pentapetalae</taxon>
        <taxon>rosids</taxon>
        <taxon>malvids</taxon>
        <taxon>Malvales</taxon>
        <taxon>Malvaceae</taxon>
        <taxon>Malvoideae</taxon>
        <taxon>Hibiscus</taxon>
    </lineage>
</organism>
<evidence type="ECO:0000313" key="3">
    <source>
        <dbReference type="Proteomes" id="UP001396334"/>
    </source>
</evidence>
<evidence type="ECO:0000256" key="1">
    <source>
        <dbReference type="ARBA" id="ARBA00022679"/>
    </source>
</evidence>
<evidence type="ECO:0008006" key="4">
    <source>
        <dbReference type="Google" id="ProtNLM"/>
    </source>
</evidence>
<accession>A0ABR2PKJ2</accession>
<dbReference type="InterPro" id="IPR023213">
    <property type="entry name" value="CAT-like_dom_sf"/>
</dbReference>
<dbReference type="PANTHER" id="PTHR31896">
    <property type="entry name" value="FAMILY REGULATORY PROTEIN, PUTATIVE (AFU_ORTHOLOGUE AFUA_3G14730)-RELATED"/>
    <property type="match status" value="1"/>
</dbReference>
<keyword evidence="1" id="KW-0808">Transferase</keyword>
<dbReference type="PANTHER" id="PTHR31896:SF75">
    <property type="entry name" value="HXXXD-TYPE ACYL-TRANSFERASE FAMILY PROTEIN"/>
    <property type="match status" value="1"/>
</dbReference>
<dbReference type="Proteomes" id="UP001396334">
    <property type="component" value="Unassembled WGS sequence"/>
</dbReference>
<dbReference type="EMBL" id="JBBPBN010000057">
    <property type="protein sequence ID" value="KAK8988725.1"/>
    <property type="molecule type" value="Genomic_DNA"/>
</dbReference>
<comment type="caution">
    <text evidence="2">The sequence shown here is derived from an EMBL/GenBank/DDBJ whole genome shotgun (WGS) entry which is preliminary data.</text>
</comment>
<proteinExistence type="predicted"/>
<dbReference type="Gene3D" id="3.30.559.10">
    <property type="entry name" value="Chloramphenicol acetyltransferase-like domain"/>
    <property type="match status" value="2"/>
</dbReference>
<gene>
    <name evidence="2" type="ORF">V6N11_030103</name>
</gene>
<dbReference type="Pfam" id="PF02458">
    <property type="entry name" value="Transferase"/>
    <property type="match status" value="1"/>
</dbReference>
<reference evidence="2 3" key="1">
    <citation type="journal article" date="2024" name="G3 (Bethesda)">
        <title>Genome assembly of Hibiscus sabdariffa L. provides insights into metabolisms of medicinal natural products.</title>
        <authorList>
            <person name="Kim T."/>
        </authorList>
    </citation>
    <scope>NUCLEOTIDE SEQUENCE [LARGE SCALE GENOMIC DNA]</scope>
    <source>
        <strain evidence="2">TK-2024</strain>
        <tissue evidence="2">Old leaves</tissue>
    </source>
</reference>
<keyword evidence="3" id="KW-1185">Reference proteome</keyword>
<evidence type="ECO:0000313" key="2">
    <source>
        <dbReference type="EMBL" id="KAK8988725.1"/>
    </source>
</evidence>